<dbReference type="RefSeq" id="WP_078364160.1">
    <property type="nucleotide sequence ID" value="NZ_MTJN01000002.1"/>
</dbReference>
<evidence type="ECO:0000313" key="1">
    <source>
        <dbReference type="EMBL" id="OOV06365.1"/>
    </source>
</evidence>
<gene>
    <name evidence="1" type="ORF">RF819_06175</name>
</gene>
<accession>A0A1T1AQV9</accession>
<protein>
    <recommendedName>
        <fullName evidence="3">4Fe-4S ferredoxin-type domain-containing protein</fullName>
    </recommendedName>
</protein>
<reference evidence="1 2" key="1">
    <citation type="submission" date="2017-01" db="EMBL/GenBank/DDBJ databases">
        <title>Genome sequencing of Rhodoferax fermentans JCM 7819.</title>
        <authorList>
            <person name="Kim Y.J."/>
            <person name="Farh M.E.-A."/>
            <person name="Yang D.-C."/>
        </authorList>
    </citation>
    <scope>NUCLEOTIDE SEQUENCE [LARGE SCALE GENOMIC DNA]</scope>
    <source>
        <strain evidence="1 2">JCM 7819</strain>
    </source>
</reference>
<dbReference type="AlphaFoldDB" id="A0A1T1AQV9"/>
<comment type="caution">
    <text evidence="1">The sequence shown here is derived from an EMBL/GenBank/DDBJ whole genome shotgun (WGS) entry which is preliminary data.</text>
</comment>
<evidence type="ECO:0000313" key="2">
    <source>
        <dbReference type="Proteomes" id="UP000190750"/>
    </source>
</evidence>
<keyword evidence="2" id="KW-1185">Reference proteome</keyword>
<name>A0A1T1AQV9_RHOFE</name>
<evidence type="ECO:0008006" key="3">
    <source>
        <dbReference type="Google" id="ProtNLM"/>
    </source>
</evidence>
<proteinExistence type="predicted"/>
<dbReference type="EMBL" id="MTJN01000002">
    <property type="protein sequence ID" value="OOV06365.1"/>
    <property type="molecule type" value="Genomic_DNA"/>
</dbReference>
<sequence length="123" mass="12855">MPVPTQHVLIFADAPAKPALGAPCNGCGVCCLLAPCPLGVLLSGHRQGPCRALRWQAEASLYRCGAITAPQEVLAARLPPWLKPSTSLLAVGLGRVAKRWVAAGVGCDCDAELEPESPPEQLH</sequence>
<dbReference type="STRING" id="28066.RF819_06175"/>
<organism evidence="1 2">
    <name type="scientific">Rhodoferax fermentans</name>
    <dbReference type="NCBI Taxonomy" id="28066"/>
    <lineage>
        <taxon>Bacteria</taxon>
        <taxon>Pseudomonadati</taxon>
        <taxon>Pseudomonadota</taxon>
        <taxon>Betaproteobacteria</taxon>
        <taxon>Burkholderiales</taxon>
        <taxon>Comamonadaceae</taxon>
        <taxon>Rhodoferax</taxon>
    </lineage>
</organism>
<dbReference type="Proteomes" id="UP000190750">
    <property type="component" value="Unassembled WGS sequence"/>
</dbReference>
<dbReference type="OrthoDB" id="8536890at2"/>